<evidence type="ECO:0000313" key="10">
    <source>
        <dbReference type="Proteomes" id="UP000521868"/>
    </source>
</evidence>
<protein>
    <submittedName>
        <fullName evidence="9">Cytochrome c5 family protein</fullName>
    </submittedName>
</protein>
<evidence type="ECO:0000256" key="7">
    <source>
        <dbReference type="SAM" id="MobiDB-lite"/>
    </source>
</evidence>
<evidence type="ECO:0000313" key="9">
    <source>
        <dbReference type="EMBL" id="NKE66912.1"/>
    </source>
</evidence>
<evidence type="ECO:0000256" key="6">
    <source>
        <dbReference type="PROSITE-ProRule" id="PRU00433"/>
    </source>
</evidence>
<dbReference type="EMBL" id="VTOX01000004">
    <property type="protein sequence ID" value="NKE66912.1"/>
    <property type="molecule type" value="Genomic_DNA"/>
</dbReference>
<reference evidence="9 10" key="1">
    <citation type="journal article" date="2020" name="Nature">
        <title>Bacterial chemolithoautotrophy via manganese oxidation.</title>
        <authorList>
            <person name="Yu H."/>
            <person name="Leadbetter J.R."/>
        </authorList>
    </citation>
    <scope>NUCLEOTIDE SEQUENCE [LARGE SCALE GENOMIC DNA]</scope>
    <source>
        <strain evidence="9 10">RBP-1</strain>
    </source>
</reference>
<dbReference type="PANTHER" id="PTHR40942">
    <property type="match status" value="1"/>
</dbReference>
<dbReference type="GO" id="GO:0005506">
    <property type="term" value="F:iron ion binding"/>
    <property type="evidence" value="ECO:0007669"/>
    <property type="project" value="InterPro"/>
</dbReference>
<dbReference type="Proteomes" id="UP000521868">
    <property type="component" value="Unassembled WGS sequence"/>
</dbReference>
<proteinExistence type="predicted"/>
<evidence type="ECO:0000256" key="2">
    <source>
        <dbReference type="ARBA" id="ARBA00022617"/>
    </source>
</evidence>
<feature type="region of interest" description="Disordered" evidence="7">
    <location>
        <begin position="1"/>
        <end position="23"/>
    </location>
</feature>
<evidence type="ECO:0000256" key="3">
    <source>
        <dbReference type="ARBA" id="ARBA00022723"/>
    </source>
</evidence>
<evidence type="ECO:0000256" key="1">
    <source>
        <dbReference type="ARBA" id="ARBA00022448"/>
    </source>
</evidence>
<dbReference type="AlphaFoldDB" id="A0A7X6DGU3"/>
<dbReference type="PROSITE" id="PS51007">
    <property type="entry name" value="CYTC"/>
    <property type="match status" value="1"/>
</dbReference>
<keyword evidence="4" id="KW-0249">Electron transport</keyword>
<dbReference type="InterPro" id="IPR009056">
    <property type="entry name" value="Cyt_c-like_dom"/>
</dbReference>
<feature type="domain" description="Cytochrome c" evidence="8">
    <location>
        <begin position="82"/>
        <end position="162"/>
    </location>
</feature>
<dbReference type="SUPFAM" id="SSF46626">
    <property type="entry name" value="Cytochrome c"/>
    <property type="match status" value="1"/>
</dbReference>
<dbReference type="PRINTS" id="PR00607">
    <property type="entry name" value="CYTCHROMECIE"/>
</dbReference>
<dbReference type="InterPro" id="IPR036909">
    <property type="entry name" value="Cyt_c-like_dom_sf"/>
</dbReference>
<dbReference type="GO" id="GO:0020037">
    <property type="term" value="F:heme binding"/>
    <property type="evidence" value="ECO:0007669"/>
    <property type="project" value="InterPro"/>
</dbReference>
<evidence type="ECO:0000259" key="8">
    <source>
        <dbReference type="PROSITE" id="PS51007"/>
    </source>
</evidence>
<dbReference type="Pfam" id="PF13442">
    <property type="entry name" value="Cytochrome_CBB3"/>
    <property type="match status" value="1"/>
</dbReference>
<organism evidence="9 10">
    <name type="scientific">Ramlibacter lithotrophicus</name>
    <dbReference type="NCBI Taxonomy" id="2606681"/>
    <lineage>
        <taxon>Bacteria</taxon>
        <taxon>Pseudomonadati</taxon>
        <taxon>Pseudomonadota</taxon>
        <taxon>Betaproteobacteria</taxon>
        <taxon>Burkholderiales</taxon>
        <taxon>Comamonadaceae</taxon>
        <taxon>Ramlibacter</taxon>
    </lineage>
</organism>
<dbReference type="PANTHER" id="PTHR40942:SF2">
    <property type="entry name" value="CYTOCHROME-RELATED"/>
    <property type="match status" value="1"/>
</dbReference>
<keyword evidence="2 6" id="KW-0349">Heme</keyword>
<keyword evidence="1" id="KW-0813">Transport</keyword>
<dbReference type="InterPro" id="IPR002323">
    <property type="entry name" value="Cyt_CIE"/>
</dbReference>
<evidence type="ECO:0000256" key="5">
    <source>
        <dbReference type="ARBA" id="ARBA00023004"/>
    </source>
</evidence>
<evidence type="ECO:0000256" key="4">
    <source>
        <dbReference type="ARBA" id="ARBA00022982"/>
    </source>
</evidence>
<dbReference type="GO" id="GO:0009055">
    <property type="term" value="F:electron transfer activity"/>
    <property type="evidence" value="ECO:0007669"/>
    <property type="project" value="InterPro"/>
</dbReference>
<accession>A0A7X6DGU3</accession>
<keyword evidence="5 6" id="KW-0408">Iron</keyword>
<sequence length="163" mass="16659">MQSVAPPASPPPAARSRSQEAARRISLHREPLEAGARRLRAPAQARGLHEEPYFLNRDGVHPMKWAAAGLVAVVSMGFATVASAADGKAVYEKTCVACHAAGVANAPKLGDKAAWAPRTGGGKAALVASVKAGKGAMPPKAGNAALTDEEIGAAVDYMLATVK</sequence>
<gene>
    <name evidence="9" type="ORF">RAMLITH_13865</name>
</gene>
<keyword evidence="10" id="KW-1185">Reference proteome</keyword>
<name>A0A7X6DGU3_9BURK</name>
<keyword evidence="3 6" id="KW-0479">Metal-binding</keyword>
<comment type="caution">
    <text evidence="9">The sequence shown here is derived from an EMBL/GenBank/DDBJ whole genome shotgun (WGS) entry which is preliminary data.</text>
</comment>
<dbReference type="Gene3D" id="1.10.760.10">
    <property type="entry name" value="Cytochrome c-like domain"/>
    <property type="match status" value="1"/>
</dbReference>